<dbReference type="EMBL" id="NKUA01000002">
    <property type="protein sequence ID" value="PYD80657.1"/>
    <property type="molecule type" value="Genomic_DNA"/>
</dbReference>
<comment type="caution">
    <text evidence="2">The sequence shown here is derived from an EMBL/GenBank/DDBJ whole genome shotgun (WGS) entry which is preliminary data.</text>
</comment>
<dbReference type="OrthoDB" id="7280726at2"/>
<dbReference type="AlphaFoldDB" id="A0A318QLV2"/>
<gene>
    <name evidence="2" type="ORF">CFR77_01770</name>
</gene>
<sequence length="129" mass="13744">MFRARGRTWVGLLVWLLMQAGLLLGAVPTPVAHAHSLATACAMAPDCMTPAHALHMARIHHARHDPATPGQNPCCHVHAGLSDMPAPPSAQRLTGLSAEGRRAFLASRQAPAPGGDWLPPLRPPKIRNL</sequence>
<feature type="region of interest" description="Disordered" evidence="1">
    <location>
        <begin position="105"/>
        <end position="129"/>
    </location>
</feature>
<reference evidence="2 3" key="1">
    <citation type="submission" date="2017-07" db="EMBL/GenBank/DDBJ databases">
        <title>A draft genome sequence of Komagataeibacter sucrofermentans LMG 18788.</title>
        <authorList>
            <person name="Skraban J."/>
            <person name="Cleenwerck I."/>
            <person name="Vandamme P."/>
            <person name="Trcek J."/>
        </authorList>
    </citation>
    <scope>NUCLEOTIDE SEQUENCE [LARGE SCALE GENOMIC DNA]</scope>
    <source>
        <strain evidence="2 3">LMG 18788</strain>
    </source>
</reference>
<evidence type="ECO:0000313" key="3">
    <source>
        <dbReference type="Proteomes" id="UP000247814"/>
    </source>
</evidence>
<evidence type="ECO:0000256" key="1">
    <source>
        <dbReference type="SAM" id="MobiDB-lite"/>
    </source>
</evidence>
<keyword evidence="3" id="KW-1185">Reference proteome</keyword>
<organism evidence="2 3">
    <name type="scientific">Komagataeibacter sucrofermentans</name>
    <dbReference type="NCBI Taxonomy" id="1053551"/>
    <lineage>
        <taxon>Bacteria</taxon>
        <taxon>Pseudomonadati</taxon>
        <taxon>Pseudomonadota</taxon>
        <taxon>Alphaproteobacteria</taxon>
        <taxon>Acetobacterales</taxon>
        <taxon>Acetobacteraceae</taxon>
        <taxon>Komagataeibacter</taxon>
    </lineage>
</organism>
<accession>A0A318QLV2</accession>
<proteinExistence type="predicted"/>
<evidence type="ECO:0008006" key="4">
    <source>
        <dbReference type="Google" id="ProtNLM"/>
    </source>
</evidence>
<evidence type="ECO:0000313" key="2">
    <source>
        <dbReference type="EMBL" id="PYD80657.1"/>
    </source>
</evidence>
<name>A0A318QLV2_9PROT</name>
<dbReference type="Proteomes" id="UP000247814">
    <property type="component" value="Unassembled WGS sequence"/>
</dbReference>
<protein>
    <recommendedName>
        <fullName evidence="4">DUF2946 domain-containing protein</fullName>
    </recommendedName>
</protein>